<feature type="transmembrane region" description="Helical" evidence="1">
    <location>
        <begin position="79"/>
        <end position="98"/>
    </location>
</feature>
<name>A0A9P4K3T3_9PLEO</name>
<dbReference type="OrthoDB" id="2126185at2759"/>
<evidence type="ECO:0000313" key="3">
    <source>
        <dbReference type="Proteomes" id="UP000800093"/>
    </source>
</evidence>
<feature type="transmembrane region" description="Helical" evidence="1">
    <location>
        <begin position="37"/>
        <end position="59"/>
    </location>
</feature>
<gene>
    <name evidence="2" type="ORF">CC78DRAFT_583515</name>
</gene>
<feature type="transmembrane region" description="Helical" evidence="1">
    <location>
        <begin position="148"/>
        <end position="165"/>
    </location>
</feature>
<dbReference type="EMBL" id="ML986654">
    <property type="protein sequence ID" value="KAF2261586.1"/>
    <property type="molecule type" value="Genomic_DNA"/>
</dbReference>
<feature type="transmembrane region" description="Helical" evidence="1">
    <location>
        <begin position="221"/>
        <end position="242"/>
    </location>
</feature>
<keyword evidence="3" id="KW-1185">Reference proteome</keyword>
<proteinExistence type="predicted"/>
<feature type="transmembrane region" description="Helical" evidence="1">
    <location>
        <begin position="254"/>
        <end position="273"/>
    </location>
</feature>
<keyword evidence="1" id="KW-0472">Membrane</keyword>
<evidence type="ECO:0000313" key="2">
    <source>
        <dbReference type="EMBL" id="KAF2261586.1"/>
    </source>
</evidence>
<keyword evidence="1" id="KW-0812">Transmembrane</keyword>
<comment type="caution">
    <text evidence="2">The sequence shown here is derived from an EMBL/GenBank/DDBJ whole genome shotgun (WGS) entry which is preliminary data.</text>
</comment>
<evidence type="ECO:0000256" key="1">
    <source>
        <dbReference type="SAM" id="Phobius"/>
    </source>
</evidence>
<keyword evidence="1" id="KW-1133">Transmembrane helix</keyword>
<accession>A0A9P4K3T3</accession>
<feature type="transmembrane region" description="Helical" evidence="1">
    <location>
        <begin position="293"/>
        <end position="313"/>
    </location>
</feature>
<feature type="transmembrane region" description="Helical" evidence="1">
    <location>
        <begin position="177"/>
        <end position="201"/>
    </location>
</feature>
<organism evidence="2 3">
    <name type="scientific">Lojkania enalia</name>
    <dbReference type="NCBI Taxonomy" id="147567"/>
    <lineage>
        <taxon>Eukaryota</taxon>
        <taxon>Fungi</taxon>
        <taxon>Dikarya</taxon>
        <taxon>Ascomycota</taxon>
        <taxon>Pezizomycotina</taxon>
        <taxon>Dothideomycetes</taxon>
        <taxon>Pleosporomycetidae</taxon>
        <taxon>Pleosporales</taxon>
        <taxon>Pleosporales incertae sedis</taxon>
        <taxon>Lojkania</taxon>
    </lineage>
</organism>
<reference evidence="3" key="1">
    <citation type="journal article" date="2020" name="Stud. Mycol.">
        <title>101 Dothideomycetes genomes: A test case for predicting lifestyles and emergence of pathogens.</title>
        <authorList>
            <person name="Haridas S."/>
            <person name="Albert R."/>
            <person name="Binder M."/>
            <person name="Bloem J."/>
            <person name="LaButti K."/>
            <person name="Salamov A."/>
            <person name="Andreopoulos B."/>
            <person name="Baker S."/>
            <person name="Barry K."/>
            <person name="Bills G."/>
            <person name="Bluhm B."/>
            <person name="Cannon C."/>
            <person name="Castanera R."/>
            <person name="Culley D."/>
            <person name="Daum C."/>
            <person name="Ezra D."/>
            <person name="Gonzalez J."/>
            <person name="Henrissat B."/>
            <person name="Kuo A."/>
            <person name="Liang C."/>
            <person name="Lipzen A."/>
            <person name="Lutzoni F."/>
            <person name="Magnuson J."/>
            <person name="Mondo S."/>
            <person name="Nolan M."/>
            <person name="Ohm R."/>
            <person name="Pangilinan J."/>
            <person name="Park H.-J."/>
            <person name="Ramirez L."/>
            <person name="Alfaro M."/>
            <person name="Sun H."/>
            <person name="Tritt A."/>
            <person name="Yoshinaga Y."/>
            <person name="Zwiers L.-H."/>
            <person name="Turgeon B."/>
            <person name="Goodwin S."/>
            <person name="Spatafora J."/>
            <person name="Crous P."/>
            <person name="Grigoriev I."/>
        </authorList>
    </citation>
    <scope>NUCLEOTIDE SEQUENCE [LARGE SCALE GENOMIC DNA]</scope>
    <source>
        <strain evidence="3">CBS 304.66</strain>
    </source>
</reference>
<dbReference type="Proteomes" id="UP000800093">
    <property type="component" value="Unassembled WGS sequence"/>
</dbReference>
<protein>
    <submittedName>
        <fullName evidence="2">Uncharacterized protein</fullName>
    </submittedName>
</protein>
<dbReference type="AlphaFoldDB" id="A0A9P4K3T3"/>
<sequence length="396" mass="45699">MAPPGTIPPGYSYDHVPQSFMVKRPVPAGEDTNTRPILIFISYLTLCFSLTVFIVHKLWKSYVVLSKSTTARKPQRKYVLLFTFLAFASVATTWYHMIQYFRLSYSTWLTWRSYYDLDVKRRHWGLWLKHTSLFKEAWEIVIIGNARYWWSHQIFFFASALGLNLEQKGLPRRIKHTWAFMLLGQIVAISFATNLFLLALILSPPPPPSPSTSGVVRRKWLGPWLFNFVAILATQWSAYLLADEYYWHTWEFMPILLTPHVALLILPFARLVLPTKYSTDEGVDFASHIYKYAWVTTIFGGAMLWLKVTIVAYRYAGFWGILEAIFEHPAVSSVGWDVIFCWISWIAWWRIQGNTISELLDIGNDGKNGSWGNAISAPSVIGSNIHGELRQRAKDD</sequence>